<dbReference type="InterPro" id="IPR033740">
    <property type="entry name" value="Pept_M24B"/>
</dbReference>
<dbReference type="InterPro" id="IPR032416">
    <property type="entry name" value="Peptidase_M24_C"/>
</dbReference>
<dbReference type="OrthoDB" id="9806388at2"/>
<name>A0A4Q2UDA1_9HYPH</name>
<dbReference type="GO" id="GO:0005737">
    <property type="term" value="C:cytoplasm"/>
    <property type="evidence" value="ECO:0007669"/>
    <property type="project" value="UniProtKB-ARBA"/>
</dbReference>
<dbReference type="EMBL" id="QYBB01000003">
    <property type="protein sequence ID" value="RYC33177.1"/>
    <property type="molecule type" value="Genomic_DNA"/>
</dbReference>
<dbReference type="InterPro" id="IPR036005">
    <property type="entry name" value="Creatinase/aminopeptidase-like"/>
</dbReference>
<comment type="caution">
    <text evidence="7">The sequence shown here is derived from an EMBL/GenBank/DDBJ whole genome shotgun (WGS) entry which is preliminary data.</text>
</comment>
<dbReference type="Pfam" id="PF16189">
    <property type="entry name" value="Creatinase_N_2"/>
    <property type="match status" value="1"/>
</dbReference>
<dbReference type="Pfam" id="PF01321">
    <property type="entry name" value="Creatinase_N"/>
    <property type="match status" value="1"/>
</dbReference>
<dbReference type="CDD" id="cd01085">
    <property type="entry name" value="APP"/>
    <property type="match status" value="1"/>
</dbReference>
<protein>
    <submittedName>
        <fullName evidence="7">Aminopeptidase P family protein</fullName>
    </submittedName>
</protein>
<keyword evidence="7" id="KW-0031">Aminopeptidase</keyword>
<dbReference type="SUPFAM" id="SSF53092">
    <property type="entry name" value="Creatinase/prolidase N-terminal domain"/>
    <property type="match status" value="1"/>
</dbReference>
<dbReference type="InterPro" id="IPR000994">
    <property type="entry name" value="Pept_M24"/>
</dbReference>
<organism evidence="7 8">
    <name type="scientific">Lichenibacterium minor</name>
    <dbReference type="NCBI Taxonomy" id="2316528"/>
    <lineage>
        <taxon>Bacteria</taxon>
        <taxon>Pseudomonadati</taxon>
        <taxon>Pseudomonadota</taxon>
        <taxon>Alphaproteobacteria</taxon>
        <taxon>Hyphomicrobiales</taxon>
        <taxon>Lichenihabitantaceae</taxon>
        <taxon>Lichenibacterium</taxon>
    </lineage>
</organism>
<keyword evidence="8" id="KW-1185">Reference proteome</keyword>
<gene>
    <name evidence="7" type="ORF">D3273_04740</name>
</gene>
<dbReference type="InterPro" id="IPR029149">
    <property type="entry name" value="Creatin/AminoP/Spt16_N"/>
</dbReference>
<dbReference type="Gene3D" id="3.40.350.10">
    <property type="entry name" value="Creatinase/prolidase N-terminal domain"/>
    <property type="match status" value="2"/>
</dbReference>
<evidence type="ECO:0000313" key="8">
    <source>
        <dbReference type="Proteomes" id="UP000290759"/>
    </source>
</evidence>
<accession>A0A4Q2UDA1</accession>
<dbReference type="GO" id="GO:0046872">
    <property type="term" value="F:metal ion binding"/>
    <property type="evidence" value="ECO:0007669"/>
    <property type="project" value="UniProtKB-KW"/>
</dbReference>
<feature type="domain" description="Peptidase M24" evidence="4">
    <location>
        <begin position="325"/>
        <end position="534"/>
    </location>
</feature>
<evidence type="ECO:0000313" key="7">
    <source>
        <dbReference type="EMBL" id="RYC33177.1"/>
    </source>
</evidence>
<dbReference type="RefSeq" id="WP_129224012.1">
    <property type="nucleotide sequence ID" value="NZ_QYBB01000003.1"/>
</dbReference>
<dbReference type="InterPro" id="IPR050422">
    <property type="entry name" value="X-Pro_aminopeptidase_P"/>
</dbReference>
<feature type="domain" description="Creatinase N-terminal" evidence="5">
    <location>
        <begin position="21"/>
        <end position="153"/>
    </location>
</feature>
<keyword evidence="7" id="KW-0645">Protease</keyword>
<evidence type="ECO:0000256" key="2">
    <source>
        <dbReference type="ARBA" id="ARBA00022723"/>
    </source>
</evidence>
<dbReference type="Pfam" id="PF16188">
    <property type="entry name" value="Peptidase_M24_C"/>
    <property type="match status" value="1"/>
</dbReference>
<feature type="domain" description="Peptidase M24 C-terminal" evidence="6">
    <location>
        <begin position="544"/>
        <end position="604"/>
    </location>
</feature>
<dbReference type="SUPFAM" id="SSF55920">
    <property type="entry name" value="Creatinase/aminopeptidase"/>
    <property type="match status" value="1"/>
</dbReference>
<evidence type="ECO:0000256" key="1">
    <source>
        <dbReference type="ARBA" id="ARBA00008766"/>
    </source>
</evidence>
<keyword evidence="2" id="KW-0479">Metal-binding</keyword>
<proteinExistence type="inferred from homology"/>
<dbReference type="FunFam" id="3.90.230.10:FF:000009">
    <property type="entry name" value="xaa-Pro aminopeptidase 2"/>
    <property type="match status" value="1"/>
</dbReference>
<evidence type="ECO:0000259" key="5">
    <source>
        <dbReference type="Pfam" id="PF01321"/>
    </source>
</evidence>
<dbReference type="GO" id="GO:0070006">
    <property type="term" value="F:metalloaminopeptidase activity"/>
    <property type="evidence" value="ECO:0007669"/>
    <property type="project" value="InterPro"/>
</dbReference>
<keyword evidence="3" id="KW-0378">Hydrolase</keyword>
<evidence type="ECO:0000259" key="4">
    <source>
        <dbReference type="Pfam" id="PF00557"/>
    </source>
</evidence>
<dbReference type="PANTHER" id="PTHR43763">
    <property type="entry name" value="XAA-PRO AMINOPEPTIDASE 1"/>
    <property type="match status" value="1"/>
</dbReference>
<dbReference type="Pfam" id="PF00557">
    <property type="entry name" value="Peptidase_M24"/>
    <property type="match status" value="1"/>
</dbReference>
<comment type="similarity">
    <text evidence="1">Belongs to the peptidase M24B family.</text>
</comment>
<reference evidence="7 8" key="2">
    <citation type="submission" date="2019-02" db="EMBL/GenBank/DDBJ databases">
        <title>'Lichenibacterium ramalinii' gen. nov. sp. nov., 'Lichenibacterium minor' gen. nov. sp. nov.</title>
        <authorList>
            <person name="Pankratov T."/>
        </authorList>
    </citation>
    <scope>NUCLEOTIDE SEQUENCE [LARGE SCALE GENOMIC DNA]</scope>
    <source>
        <strain evidence="7 8">RmlP026</strain>
    </source>
</reference>
<evidence type="ECO:0000259" key="6">
    <source>
        <dbReference type="Pfam" id="PF16188"/>
    </source>
</evidence>
<dbReference type="AlphaFoldDB" id="A0A4Q2UDA1"/>
<dbReference type="InterPro" id="IPR000587">
    <property type="entry name" value="Creatinase_N"/>
</dbReference>
<evidence type="ECO:0000256" key="3">
    <source>
        <dbReference type="ARBA" id="ARBA00022801"/>
    </source>
</evidence>
<dbReference type="PANTHER" id="PTHR43763:SF6">
    <property type="entry name" value="XAA-PRO AMINOPEPTIDASE 1"/>
    <property type="match status" value="1"/>
</dbReference>
<reference evidence="7 8" key="1">
    <citation type="submission" date="2018-12" db="EMBL/GenBank/DDBJ databases">
        <authorList>
            <person name="Grouzdev D.S."/>
            <person name="Krutkina M.S."/>
        </authorList>
    </citation>
    <scope>NUCLEOTIDE SEQUENCE [LARGE SCALE GENOMIC DNA]</scope>
    <source>
        <strain evidence="7 8">RmlP026</strain>
    </source>
</reference>
<sequence length="607" mass="65250">MFEARFQSFEDSADPSQGPARLAALRAELARRGLDGFVVPRADEHQNEYVPPAAERLAWLTGFTGSAGTAAVLMDEAAVFVDGRYTVQVRGQIDTQAFSPQPLVDHPPEAWLGERLRDGQRIGFDPWLHTPAQVERLARAAAGAGATLVPVDGNPIDAVWHDRPAAPKGAVSLHPEHLAGQDRAAKVAAVRDALRDGETLLVSDPHAVAWLFNMRGADVSHTPLPMSYALVPKAGRPILYVDGAKLSNRVRDVLEGSAEVADPAGLVAALDALGREGRRLRFDAATVPHRLVEALKAAGGDAEVGADPIALMKAAKSDAERQGSRDAHRRDAAAVARFLHWFEREAPTGTLTEISCCAALETFRRDTGALKDVSFPTIAGFGPHAAIPHYRVSAASNLAVGPGVFLIDSGGQYEDGTTDITRTLCVGPPEPAFVDGFTRVLKGHIAIARAVFPPGTTGAQLDPFAREHLWRAGLDFDHGTGHGVGSYLSVHEGPQRIAKTGTTPLAEGMILSNEPGLYRAGAWGIRIENLILVEPRPIEGGERPMLGFETLTFAPIQRDLVARHLLTPDEELWIDEYHARVREIVGPLVEPDVRAWLDGATRPLRDG</sequence>
<dbReference type="Proteomes" id="UP000290759">
    <property type="component" value="Unassembled WGS sequence"/>
</dbReference>
<dbReference type="Gene3D" id="3.90.230.10">
    <property type="entry name" value="Creatinase/methionine aminopeptidase superfamily"/>
    <property type="match status" value="1"/>
</dbReference>